<evidence type="ECO:0000313" key="2">
    <source>
        <dbReference type="Proteomes" id="UP000004688"/>
    </source>
</evidence>
<dbReference type="EMBL" id="CP003742">
    <property type="protein sequence ID" value="AGI70861.1"/>
    <property type="molecule type" value="Genomic_DNA"/>
</dbReference>
<dbReference type="Gene3D" id="1.10.490.10">
    <property type="entry name" value="Globins"/>
    <property type="match status" value="1"/>
</dbReference>
<dbReference type="InterPro" id="IPR012292">
    <property type="entry name" value="Globin/Proto"/>
</dbReference>
<dbReference type="OrthoDB" id="25954at2"/>
<evidence type="ECO:0000313" key="1">
    <source>
        <dbReference type="EMBL" id="AGI70861.1"/>
    </source>
</evidence>
<dbReference type="RefSeq" id="WP_015494093.1">
    <property type="nucleotide sequence ID" value="NC_020908.1"/>
</dbReference>
<keyword evidence="2" id="KW-1185">Reference proteome</keyword>
<dbReference type="eggNOG" id="COG2346">
    <property type="taxonomic scope" value="Bacteria"/>
</dbReference>
<gene>
    <name evidence="1" type="ORF">OA238_c06330</name>
</gene>
<dbReference type="GO" id="GO:0020037">
    <property type="term" value="F:heme binding"/>
    <property type="evidence" value="ECO:0007669"/>
    <property type="project" value="InterPro"/>
</dbReference>
<reference evidence="1 2" key="1">
    <citation type="journal article" date="2013" name="PLoS ONE">
        <title>Poles Apart: Arctic and Antarctic Octadecabacter strains Share High Genome Plasticity and a New Type of Xanthorhodopsin.</title>
        <authorList>
            <person name="Vollmers J."/>
            <person name="Voget S."/>
            <person name="Dietrich S."/>
            <person name="Gollnow K."/>
            <person name="Smits M."/>
            <person name="Meyer K."/>
            <person name="Brinkhoff T."/>
            <person name="Simon M."/>
            <person name="Daniel R."/>
        </authorList>
    </citation>
    <scope>NUCLEOTIDE SEQUENCE [LARGE SCALE GENOMIC DNA]</scope>
    <source>
        <strain evidence="1 2">238</strain>
    </source>
</reference>
<organism evidence="1 2">
    <name type="scientific">Octadecabacter arcticus 238</name>
    <dbReference type="NCBI Taxonomy" id="391616"/>
    <lineage>
        <taxon>Bacteria</taxon>
        <taxon>Pseudomonadati</taxon>
        <taxon>Pseudomonadota</taxon>
        <taxon>Alphaproteobacteria</taxon>
        <taxon>Rhodobacterales</taxon>
        <taxon>Roseobacteraceae</taxon>
        <taxon>Octadecabacter</taxon>
    </lineage>
</organism>
<dbReference type="STRING" id="391616.OA238_c06330"/>
<accession>M9RKH7</accession>
<name>M9RKH7_9RHOB</name>
<dbReference type="CDD" id="cd08916">
    <property type="entry name" value="TrHb3_P"/>
    <property type="match status" value="1"/>
</dbReference>
<dbReference type="HOGENOM" id="CLU_104957_4_1_5"/>
<dbReference type="AlphaFoldDB" id="M9RKH7"/>
<evidence type="ECO:0008006" key="3">
    <source>
        <dbReference type="Google" id="ProtNLM"/>
    </source>
</evidence>
<dbReference type="SUPFAM" id="SSF46458">
    <property type="entry name" value="Globin-like"/>
    <property type="match status" value="1"/>
</dbReference>
<dbReference type="Proteomes" id="UP000004688">
    <property type="component" value="Chromosome"/>
</dbReference>
<dbReference type="KEGG" id="oar:OA238_c06330"/>
<dbReference type="InterPro" id="IPR009050">
    <property type="entry name" value="Globin-like_sf"/>
</dbReference>
<sequence>MKPTARIDLTAAQIDEVVAVFYDKVRHDPTFGPVFADKISDWPSHEVKIAAFWRNAILHERSYSGNPMRKHMQAGTVKDGHFPIWLALFDDVLAAQLSVDVAAGWSALAHRIGVGLRFGLTMDSTDGVPNLR</sequence>
<protein>
    <recommendedName>
        <fullName evidence="3">Globin family protein</fullName>
    </recommendedName>
</protein>
<dbReference type="GO" id="GO:0019825">
    <property type="term" value="F:oxygen binding"/>
    <property type="evidence" value="ECO:0007669"/>
    <property type="project" value="InterPro"/>
</dbReference>
<proteinExistence type="predicted"/>